<dbReference type="InterPro" id="IPR019734">
    <property type="entry name" value="TPR_rpt"/>
</dbReference>
<comment type="similarity">
    <text evidence="1 2">Belongs to the CNOT10 family.</text>
</comment>
<feature type="region of interest" description="Disordered" evidence="3">
    <location>
        <begin position="1"/>
        <end position="28"/>
    </location>
</feature>
<dbReference type="InterPro" id="IPR011990">
    <property type="entry name" value="TPR-like_helical_dom_sf"/>
</dbReference>
<dbReference type="Gene3D" id="1.25.40.10">
    <property type="entry name" value="Tetratricopeptide repeat domain"/>
    <property type="match status" value="2"/>
</dbReference>
<dbReference type="GO" id="GO:0005634">
    <property type="term" value="C:nucleus"/>
    <property type="evidence" value="ECO:0007669"/>
    <property type="project" value="UniProtKB-SubCell"/>
</dbReference>
<evidence type="ECO:0000256" key="3">
    <source>
        <dbReference type="SAM" id="MobiDB-lite"/>
    </source>
</evidence>
<keyword evidence="2" id="KW-0804">Transcription</keyword>
<name>A0A067QRS6_ZOONE</name>
<dbReference type="GO" id="GO:0006402">
    <property type="term" value="P:mRNA catabolic process"/>
    <property type="evidence" value="ECO:0007669"/>
    <property type="project" value="TreeGrafter"/>
</dbReference>
<comment type="subcellular location">
    <subcellularLocation>
        <location evidence="2">Cytoplasm</location>
    </subcellularLocation>
    <subcellularLocation>
        <location evidence="2">Nucleus</location>
    </subcellularLocation>
</comment>
<keyword evidence="2" id="KW-0943">RNA-mediated gene silencing</keyword>
<reference evidence="4 5" key="1">
    <citation type="journal article" date="2014" name="Nat. Commun.">
        <title>Molecular traces of alternative social organization in a termite genome.</title>
        <authorList>
            <person name="Terrapon N."/>
            <person name="Li C."/>
            <person name="Robertson H.M."/>
            <person name="Ji L."/>
            <person name="Meng X."/>
            <person name="Booth W."/>
            <person name="Chen Z."/>
            <person name="Childers C.P."/>
            <person name="Glastad K.M."/>
            <person name="Gokhale K."/>
            <person name="Gowin J."/>
            <person name="Gronenberg W."/>
            <person name="Hermansen R.A."/>
            <person name="Hu H."/>
            <person name="Hunt B.G."/>
            <person name="Huylmans A.K."/>
            <person name="Khalil S.M."/>
            <person name="Mitchell R.D."/>
            <person name="Munoz-Torres M.C."/>
            <person name="Mustard J.A."/>
            <person name="Pan H."/>
            <person name="Reese J.T."/>
            <person name="Scharf M.E."/>
            <person name="Sun F."/>
            <person name="Vogel H."/>
            <person name="Xiao J."/>
            <person name="Yang W."/>
            <person name="Yang Z."/>
            <person name="Yang Z."/>
            <person name="Zhou J."/>
            <person name="Zhu J."/>
            <person name="Brent C.S."/>
            <person name="Elsik C.G."/>
            <person name="Goodisman M.A."/>
            <person name="Liberles D.A."/>
            <person name="Roe R.M."/>
            <person name="Vargo E.L."/>
            <person name="Vilcinskas A."/>
            <person name="Wang J."/>
            <person name="Bornberg-Bauer E."/>
            <person name="Korb J."/>
            <person name="Zhang G."/>
            <person name="Liebig J."/>
        </authorList>
    </citation>
    <scope>NUCLEOTIDE SEQUENCE [LARGE SCALE GENOMIC DNA]</scope>
    <source>
        <tissue evidence="4">Whole organism</tissue>
    </source>
</reference>
<dbReference type="Proteomes" id="UP000027135">
    <property type="component" value="Unassembled WGS sequence"/>
</dbReference>
<sequence length="710" mass="80012">MVNQISKMAEKEAETEKAKSEAPAQPVISDQEKDWAQAALTEFNRNNYSSCLQHLVKLEAARPQDTKVAHNKAIVEYYKSDLKKTDQFRKNMNFVCGQAHVNIEDVDSLEDVEHCVIYYNQAVLLYHLKQYSTALKIMHKIFSFIEPMEESLAHCVCLLLLELQLCMHQPDKTLALVTYVENQFVVSTDSVISSEKEIKSLEKEHKEMKPVTGDAATDTFRLKLLQYRARCYLMMHALKACKREIKNLITAGGPTLTSVLLKGNLEYQRGNYRKAMKVINSIPQSSLSFKDLGESAPVFYYSDMGCIHHYMGKPQLACYYLQKALQENEMATKSLPKAEQAEPYSGRPLYTLGSNKSYELMYNLGVTLLHARCPIKAFDCLTEAVQVYHMNPRLWLRLAECCVMAHKAENESDFNIHMRRKDLVQGVVGTGTHRKIILTPQLSKDTKYSCEGQSFAIPVATVEFACLCLRNALLLLPDSQPEDPVSLPAPHSTDVPAITPSPSSHYVYAAPSNPLGPHEVASLRCSVLALSAYVALCLGDYMVALDHAQMLLVQPTLSGVHRMLGHLYAAEALVLLDKISEAIEHLNPEHVKELSLMFPSSEKDMDRDKMDIGTEQHKPLRAWFPNTLPTARAVIQYNLAVAFAIRGELDKAGETLKQVWMSKGQGCDVPIHVIMLALYIELQLDFMKTGFMRCYGGIFHVFCYTWSYTG</sequence>
<dbReference type="OrthoDB" id="25157at2759"/>
<comment type="function">
    <text evidence="2">Component of the CCR4-NOT complex which is one of the major cellular mRNA deadenylases and is linked to various cellular processes including bulk mRNA degradation, miRNA-mediated repression, translational repression during translational initiation and general transcription regulation.</text>
</comment>
<keyword evidence="5" id="KW-1185">Reference proteome</keyword>
<organism evidence="4 5">
    <name type="scientific">Zootermopsis nevadensis</name>
    <name type="common">Dampwood termite</name>
    <dbReference type="NCBI Taxonomy" id="136037"/>
    <lineage>
        <taxon>Eukaryota</taxon>
        <taxon>Metazoa</taxon>
        <taxon>Ecdysozoa</taxon>
        <taxon>Arthropoda</taxon>
        <taxon>Hexapoda</taxon>
        <taxon>Insecta</taxon>
        <taxon>Pterygota</taxon>
        <taxon>Neoptera</taxon>
        <taxon>Polyneoptera</taxon>
        <taxon>Dictyoptera</taxon>
        <taxon>Blattodea</taxon>
        <taxon>Blattoidea</taxon>
        <taxon>Termitoidae</taxon>
        <taxon>Termopsidae</taxon>
        <taxon>Zootermopsis</taxon>
    </lineage>
</organism>
<dbReference type="eggNOG" id="KOG2471">
    <property type="taxonomic scope" value="Eukaryota"/>
</dbReference>
<dbReference type="GO" id="GO:0017148">
    <property type="term" value="P:negative regulation of translation"/>
    <property type="evidence" value="ECO:0007669"/>
    <property type="project" value="TreeGrafter"/>
</dbReference>
<dbReference type="PANTHER" id="PTHR12979">
    <property type="entry name" value="CCR4-NOT TRANSCRIPTION COMPLEX SUBUNIT 10"/>
    <property type="match status" value="1"/>
</dbReference>
<gene>
    <name evidence="4" type="ORF">L798_13832</name>
</gene>
<dbReference type="PANTHER" id="PTHR12979:SF5">
    <property type="entry name" value="CCR4-NOT TRANSCRIPTION COMPLEX SUBUNIT 10"/>
    <property type="match status" value="1"/>
</dbReference>
<evidence type="ECO:0000256" key="1">
    <source>
        <dbReference type="ARBA" id="ARBA00010080"/>
    </source>
</evidence>
<dbReference type="AlphaFoldDB" id="A0A067QRS6"/>
<evidence type="ECO:0000256" key="2">
    <source>
        <dbReference type="RuleBase" id="RU367083"/>
    </source>
</evidence>
<feature type="compositionally biased region" description="Basic and acidic residues" evidence="3">
    <location>
        <begin position="8"/>
        <end position="20"/>
    </location>
</feature>
<dbReference type="EMBL" id="KK853035">
    <property type="protein sequence ID" value="KDR12225.1"/>
    <property type="molecule type" value="Genomic_DNA"/>
</dbReference>
<evidence type="ECO:0000313" key="5">
    <source>
        <dbReference type="Proteomes" id="UP000027135"/>
    </source>
</evidence>
<dbReference type="FunCoup" id="A0A067QRS6">
    <property type="interactions" value="728"/>
</dbReference>
<dbReference type="InterPro" id="IPR039740">
    <property type="entry name" value="CNOT10"/>
</dbReference>
<keyword evidence="2" id="KW-0810">Translation regulation</keyword>
<dbReference type="GO" id="GO:0031047">
    <property type="term" value="P:regulatory ncRNA-mediated gene silencing"/>
    <property type="evidence" value="ECO:0007669"/>
    <property type="project" value="UniProtKB-UniRule"/>
</dbReference>
<keyword evidence="2" id="KW-0963">Cytoplasm</keyword>
<keyword evidence="2" id="KW-0805">Transcription regulation</keyword>
<dbReference type="STRING" id="136037.A0A067QRS6"/>
<dbReference type="GO" id="GO:0005737">
    <property type="term" value="C:cytoplasm"/>
    <property type="evidence" value="ECO:0007669"/>
    <property type="project" value="UniProtKB-SubCell"/>
</dbReference>
<dbReference type="InParanoid" id="A0A067QRS6"/>
<dbReference type="GO" id="GO:0030014">
    <property type="term" value="C:CCR4-NOT complex"/>
    <property type="evidence" value="ECO:0007669"/>
    <property type="project" value="UniProtKB-UniRule"/>
</dbReference>
<dbReference type="SUPFAM" id="SSF48452">
    <property type="entry name" value="TPR-like"/>
    <property type="match status" value="2"/>
</dbReference>
<accession>A0A067QRS6</accession>
<keyword evidence="2" id="KW-0539">Nucleus</keyword>
<protein>
    <recommendedName>
        <fullName evidence="2">CCR4-NOT transcription complex subunit 10</fullName>
    </recommendedName>
</protein>
<evidence type="ECO:0000313" key="4">
    <source>
        <dbReference type="EMBL" id="KDR12225.1"/>
    </source>
</evidence>
<dbReference type="OMA" id="PECSRMY"/>
<dbReference type="SMART" id="SM00028">
    <property type="entry name" value="TPR"/>
    <property type="match status" value="4"/>
</dbReference>
<proteinExistence type="inferred from homology"/>